<gene>
    <name evidence="3" type="ORF">SAMN05216180_0569</name>
</gene>
<dbReference type="Proteomes" id="UP000199158">
    <property type="component" value="Unassembled WGS sequence"/>
</dbReference>
<dbReference type="STRING" id="474960.SAMN05216180_0569"/>
<organism evidence="3 4">
    <name type="scientific">Hydrogenoanaerobacterium saccharovorans</name>
    <dbReference type="NCBI Taxonomy" id="474960"/>
    <lineage>
        <taxon>Bacteria</taxon>
        <taxon>Bacillati</taxon>
        <taxon>Bacillota</taxon>
        <taxon>Clostridia</taxon>
        <taxon>Eubacteriales</taxon>
        <taxon>Oscillospiraceae</taxon>
        <taxon>Hydrogenoanaerobacterium</taxon>
    </lineage>
</organism>
<dbReference type="Pfam" id="PF14270">
    <property type="entry name" value="DUF4358"/>
    <property type="match status" value="1"/>
</dbReference>
<dbReference type="AlphaFoldDB" id="A0A1H7ZBD3"/>
<evidence type="ECO:0000313" key="3">
    <source>
        <dbReference type="EMBL" id="SEM55862.1"/>
    </source>
</evidence>
<feature type="region of interest" description="Disordered" evidence="1">
    <location>
        <begin position="21"/>
        <end position="62"/>
    </location>
</feature>
<feature type="chain" id="PRO_5011491501" description="DUF4358 domain-containing protein" evidence="2">
    <location>
        <begin position="19"/>
        <end position="195"/>
    </location>
</feature>
<sequence length="195" mass="20853">MKKLLTFLIIAALAVSMAACTPKNNDSSPSESSSVSESTDTSTETDSSEESEPDIEIPEENKKLGNIISAARTDEMNDAVNIIMSKDDPQAKLVFETTGLNPDDMDAYAISISMVNIKAYGVAIIKPAEGKSEAVLAAVNGFVEQEKKAFEQYLPDQKEIANSATVDTLKDGTIVLVMSEDGATVQKSILDALKK</sequence>
<feature type="compositionally biased region" description="Low complexity" evidence="1">
    <location>
        <begin position="26"/>
        <end position="45"/>
    </location>
</feature>
<evidence type="ECO:0000256" key="2">
    <source>
        <dbReference type="SAM" id="SignalP"/>
    </source>
</evidence>
<feature type="signal peptide" evidence="2">
    <location>
        <begin position="1"/>
        <end position="18"/>
    </location>
</feature>
<dbReference type="RefSeq" id="WP_162840773.1">
    <property type="nucleotide sequence ID" value="NZ_FOCG01000001.1"/>
</dbReference>
<evidence type="ECO:0008006" key="5">
    <source>
        <dbReference type="Google" id="ProtNLM"/>
    </source>
</evidence>
<keyword evidence="2" id="KW-0732">Signal</keyword>
<reference evidence="3 4" key="1">
    <citation type="submission" date="2016-10" db="EMBL/GenBank/DDBJ databases">
        <authorList>
            <person name="de Groot N.N."/>
        </authorList>
    </citation>
    <scope>NUCLEOTIDE SEQUENCE [LARGE SCALE GENOMIC DNA]</scope>
    <source>
        <strain evidence="3 4">CGMCC 1.5070</strain>
    </source>
</reference>
<name>A0A1H7ZBD3_9FIRM</name>
<proteinExistence type="predicted"/>
<evidence type="ECO:0000313" key="4">
    <source>
        <dbReference type="Proteomes" id="UP000199158"/>
    </source>
</evidence>
<accession>A0A1H7ZBD3</accession>
<dbReference type="EMBL" id="FOCG01000001">
    <property type="protein sequence ID" value="SEM55862.1"/>
    <property type="molecule type" value="Genomic_DNA"/>
</dbReference>
<protein>
    <recommendedName>
        <fullName evidence="5">DUF4358 domain-containing protein</fullName>
    </recommendedName>
</protein>
<dbReference type="InterPro" id="IPR025648">
    <property type="entry name" value="DUF4358"/>
</dbReference>
<dbReference type="PROSITE" id="PS51257">
    <property type="entry name" value="PROKAR_LIPOPROTEIN"/>
    <property type="match status" value="1"/>
</dbReference>
<feature type="compositionally biased region" description="Acidic residues" evidence="1">
    <location>
        <begin position="46"/>
        <end position="58"/>
    </location>
</feature>
<keyword evidence="4" id="KW-1185">Reference proteome</keyword>
<evidence type="ECO:0000256" key="1">
    <source>
        <dbReference type="SAM" id="MobiDB-lite"/>
    </source>
</evidence>